<evidence type="ECO:0000256" key="2">
    <source>
        <dbReference type="ARBA" id="ARBA00006375"/>
    </source>
</evidence>
<feature type="repeat" description="Solcar" evidence="10">
    <location>
        <begin position="223"/>
        <end position="316"/>
    </location>
</feature>
<dbReference type="AlphaFoldDB" id="A0A834IH39"/>
<comment type="subcellular location">
    <subcellularLocation>
        <location evidence="1">Mitochondrion inner membrane</location>
        <topology evidence="1">Multi-pass membrane protein</topology>
    </subcellularLocation>
</comment>
<dbReference type="PANTHER" id="PTHR45760">
    <property type="entry name" value="FI19922P1-RELATED"/>
    <property type="match status" value="1"/>
</dbReference>
<dbReference type="InterPro" id="IPR045315">
    <property type="entry name" value="Mtm1-like"/>
</dbReference>
<evidence type="ECO:0000256" key="7">
    <source>
        <dbReference type="ARBA" id="ARBA00022989"/>
    </source>
</evidence>
<protein>
    <recommendedName>
        <fullName evidence="14">Solute carrier family 25 member 40-like protein</fullName>
    </recommendedName>
</protein>
<proteinExistence type="inferred from homology"/>
<gene>
    <name evidence="12" type="ORF">GWI33_007863</name>
</gene>
<reference evidence="12" key="1">
    <citation type="submission" date="2020-08" db="EMBL/GenBank/DDBJ databases">
        <title>Genome sequencing and assembly of the red palm weevil Rhynchophorus ferrugineus.</title>
        <authorList>
            <person name="Dias G.B."/>
            <person name="Bergman C.M."/>
            <person name="Manee M."/>
        </authorList>
    </citation>
    <scope>NUCLEOTIDE SEQUENCE</scope>
    <source>
        <strain evidence="12">AA-2017</strain>
        <tissue evidence="12">Whole larva</tissue>
    </source>
</reference>
<organism evidence="12 13">
    <name type="scientific">Rhynchophorus ferrugineus</name>
    <name type="common">Red palm weevil</name>
    <name type="synonym">Curculio ferrugineus</name>
    <dbReference type="NCBI Taxonomy" id="354439"/>
    <lineage>
        <taxon>Eukaryota</taxon>
        <taxon>Metazoa</taxon>
        <taxon>Ecdysozoa</taxon>
        <taxon>Arthropoda</taxon>
        <taxon>Hexapoda</taxon>
        <taxon>Insecta</taxon>
        <taxon>Pterygota</taxon>
        <taxon>Neoptera</taxon>
        <taxon>Endopterygota</taxon>
        <taxon>Coleoptera</taxon>
        <taxon>Polyphaga</taxon>
        <taxon>Cucujiformia</taxon>
        <taxon>Curculionidae</taxon>
        <taxon>Dryophthorinae</taxon>
        <taxon>Rhynchophorus</taxon>
    </lineage>
</organism>
<dbReference type="Proteomes" id="UP000625711">
    <property type="component" value="Unassembled WGS sequence"/>
</dbReference>
<dbReference type="SUPFAM" id="SSF103506">
    <property type="entry name" value="Mitochondrial carrier"/>
    <property type="match status" value="1"/>
</dbReference>
<evidence type="ECO:0000256" key="6">
    <source>
        <dbReference type="ARBA" id="ARBA00022792"/>
    </source>
</evidence>
<comment type="caution">
    <text evidence="12">The sequence shown here is derived from an EMBL/GenBank/DDBJ whole genome shotgun (WGS) entry which is preliminary data.</text>
</comment>
<dbReference type="PROSITE" id="PS51257">
    <property type="entry name" value="PROKAR_LIPOPROTEIN"/>
    <property type="match status" value="1"/>
</dbReference>
<name>A0A834IH39_RHYFE</name>
<keyword evidence="3 11" id="KW-0813">Transport</keyword>
<evidence type="ECO:0000256" key="9">
    <source>
        <dbReference type="ARBA" id="ARBA00023136"/>
    </source>
</evidence>
<keyword evidence="13" id="KW-1185">Reference proteome</keyword>
<dbReference type="InterPro" id="IPR023395">
    <property type="entry name" value="MCP_dom_sf"/>
</dbReference>
<evidence type="ECO:0000256" key="1">
    <source>
        <dbReference type="ARBA" id="ARBA00004448"/>
    </source>
</evidence>
<keyword evidence="5" id="KW-0677">Repeat</keyword>
<dbReference type="Pfam" id="PF00153">
    <property type="entry name" value="Mito_carr"/>
    <property type="match status" value="3"/>
</dbReference>
<evidence type="ECO:0000256" key="4">
    <source>
        <dbReference type="ARBA" id="ARBA00022692"/>
    </source>
</evidence>
<dbReference type="EMBL" id="JAACXV010000382">
    <property type="protein sequence ID" value="KAF7278917.1"/>
    <property type="molecule type" value="Genomic_DNA"/>
</dbReference>
<comment type="similarity">
    <text evidence="2 11">Belongs to the mitochondrial carrier (TC 2.A.29) family.</text>
</comment>
<keyword evidence="7" id="KW-1133">Transmembrane helix</keyword>
<keyword evidence="9 10" id="KW-0472">Membrane</keyword>
<evidence type="ECO:0008006" key="14">
    <source>
        <dbReference type="Google" id="ProtNLM"/>
    </source>
</evidence>
<evidence type="ECO:0000256" key="5">
    <source>
        <dbReference type="ARBA" id="ARBA00022737"/>
    </source>
</evidence>
<dbReference type="Gene3D" id="1.50.40.10">
    <property type="entry name" value="Mitochondrial carrier domain"/>
    <property type="match status" value="2"/>
</dbReference>
<accession>A0A834IH39</accession>
<dbReference type="OrthoDB" id="1747031at2759"/>
<evidence type="ECO:0000256" key="8">
    <source>
        <dbReference type="ARBA" id="ARBA00023128"/>
    </source>
</evidence>
<dbReference type="PANTHER" id="PTHR45760:SF2">
    <property type="entry name" value="FI19922P1-RELATED"/>
    <property type="match status" value="1"/>
</dbReference>
<dbReference type="PROSITE" id="PS50920">
    <property type="entry name" value="SOLCAR"/>
    <property type="match status" value="3"/>
</dbReference>
<dbReference type="GO" id="GO:1990542">
    <property type="term" value="P:mitochondrial transmembrane transport"/>
    <property type="evidence" value="ECO:0007669"/>
    <property type="project" value="InterPro"/>
</dbReference>
<evidence type="ECO:0000313" key="12">
    <source>
        <dbReference type="EMBL" id="KAF7278917.1"/>
    </source>
</evidence>
<keyword evidence="6" id="KW-0999">Mitochondrion inner membrane</keyword>
<keyword evidence="8" id="KW-0496">Mitochondrion</keyword>
<evidence type="ECO:0000256" key="3">
    <source>
        <dbReference type="ARBA" id="ARBA00022448"/>
    </source>
</evidence>
<dbReference type="InterPro" id="IPR018108">
    <property type="entry name" value="MCP_transmembrane"/>
</dbReference>
<evidence type="ECO:0000313" key="13">
    <source>
        <dbReference type="Proteomes" id="UP000625711"/>
    </source>
</evidence>
<evidence type="ECO:0000256" key="11">
    <source>
        <dbReference type="RuleBase" id="RU000488"/>
    </source>
</evidence>
<evidence type="ECO:0000256" key="10">
    <source>
        <dbReference type="PROSITE-ProRule" id="PRU00282"/>
    </source>
</evidence>
<feature type="repeat" description="Solcar" evidence="10">
    <location>
        <begin position="16"/>
        <end position="116"/>
    </location>
</feature>
<sequence>MLTRKGPDTATSKSQITLGQQAAASCGGAIITAFFMTPLDVIKTRLQAQQRFSNEKISSSIIKIYPNQFSGTLDALVKIPKYEGVTSLWSGLSPTLALSVPATMCYFVSYEQLRLKLRGLYNKDRTQNIIHTQPFWIPLLSAGTARAFSLTLVNPLELIRTKMQSEKLSYSEMNEALKLLMKQSGIKGLWKGIVPTFFRDVPFSAIFWMSYESIKSLYGTDHPVMWQSFIGGAISGSIAATVTIPFDVVKTYQQISFGTNKHSGEIKSSRTTSKVLMDIYRYNGLQGFFVGLVPRLIRVAPACAIMISCFEYGKVFFNNMANKKSSTQNLES</sequence>
<feature type="repeat" description="Solcar" evidence="10">
    <location>
        <begin position="133"/>
        <end position="217"/>
    </location>
</feature>
<dbReference type="GO" id="GO:0005743">
    <property type="term" value="C:mitochondrial inner membrane"/>
    <property type="evidence" value="ECO:0007669"/>
    <property type="project" value="UniProtKB-SubCell"/>
</dbReference>
<keyword evidence="4 10" id="KW-0812">Transmembrane</keyword>